<dbReference type="AlphaFoldDB" id="A0A813YZE8"/>
<protein>
    <recommendedName>
        <fullName evidence="3">N-acetyltransferase domain-containing protein</fullName>
    </recommendedName>
</protein>
<evidence type="ECO:0000259" key="3">
    <source>
        <dbReference type="PROSITE" id="PS51186"/>
    </source>
</evidence>
<dbReference type="PANTHER" id="PTHR43420">
    <property type="entry name" value="ACETYLTRANSFERASE"/>
    <property type="match status" value="1"/>
</dbReference>
<dbReference type="GO" id="GO:0016747">
    <property type="term" value="F:acyltransferase activity, transferring groups other than amino-acyl groups"/>
    <property type="evidence" value="ECO:0007669"/>
    <property type="project" value="InterPro"/>
</dbReference>
<comment type="caution">
    <text evidence="6">The sequence shown here is derived from an EMBL/GenBank/DDBJ whole genome shotgun (WGS) entry which is preliminary data.</text>
</comment>
<dbReference type="InterPro" id="IPR000182">
    <property type="entry name" value="GNAT_dom"/>
</dbReference>
<dbReference type="EMBL" id="CAJNOM010003232">
    <property type="protein sequence ID" value="CAF1643232.1"/>
    <property type="molecule type" value="Genomic_DNA"/>
</dbReference>
<accession>A0A813YZE8</accession>
<evidence type="ECO:0000256" key="1">
    <source>
        <dbReference type="ARBA" id="ARBA00022679"/>
    </source>
</evidence>
<evidence type="ECO:0000313" key="7">
    <source>
        <dbReference type="EMBL" id="CAF1496948.1"/>
    </source>
</evidence>
<keyword evidence="9" id="KW-1185">Reference proteome</keyword>
<dbReference type="PROSITE" id="PS51186">
    <property type="entry name" value="GNAT"/>
    <property type="match status" value="1"/>
</dbReference>
<evidence type="ECO:0000313" key="6">
    <source>
        <dbReference type="EMBL" id="CAF0891200.1"/>
    </source>
</evidence>
<dbReference type="EMBL" id="CAJNOI010000001">
    <property type="protein sequence ID" value="CAF0719485.1"/>
    <property type="molecule type" value="Genomic_DNA"/>
</dbReference>
<sequence>MNFVYDQSSTISIYHNSIFSLADVESVLEPLFGNYYGKEKLAAIISSVDHIWCVYDRRINQYVACALVQSHNEKDVLYIKLFGVAISSQGQGIGTRLLKAIKKWARQANYFAVILHTQINNDKAIGLYEKLGFEKQYLFKDFFRPREIPLSLYIHEPDAYQMILYLQ</sequence>
<dbReference type="SUPFAM" id="SSF55729">
    <property type="entry name" value="Acyl-CoA N-acyltransferases (Nat)"/>
    <property type="match status" value="1"/>
</dbReference>
<evidence type="ECO:0000313" key="9">
    <source>
        <dbReference type="Proteomes" id="UP000663832"/>
    </source>
</evidence>
<name>A0A813YZE8_9BILA</name>
<dbReference type="Proteomes" id="UP000663832">
    <property type="component" value="Unassembled WGS sequence"/>
</dbReference>
<organism evidence="6 9">
    <name type="scientific">Adineta steineri</name>
    <dbReference type="NCBI Taxonomy" id="433720"/>
    <lineage>
        <taxon>Eukaryota</taxon>
        <taxon>Metazoa</taxon>
        <taxon>Spiralia</taxon>
        <taxon>Gnathifera</taxon>
        <taxon>Rotifera</taxon>
        <taxon>Eurotatoria</taxon>
        <taxon>Bdelloidea</taxon>
        <taxon>Adinetida</taxon>
        <taxon>Adinetidae</taxon>
        <taxon>Adineta</taxon>
    </lineage>
</organism>
<dbReference type="CDD" id="cd04301">
    <property type="entry name" value="NAT_SF"/>
    <property type="match status" value="1"/>
</dbReference>
<dbReference type="EMBL" id="CAJNOI010002897">
    <property type="protein sequence ID" value="CAF1496948.1"/>
    <property type="molecule type" value="Genomic_DNA"/>
</dbReference>
<dbReference type="Proteomes" id="UP000663877">
    <property type="component" value="Unassembled WGS sequence"/>
</dbReference>
<dbReference type="EMBL" id="CAJNOM010000040">
    <property type="protein sequence ID" value="CAF0891200.1"/>
    <property type="molecule type" value="Genomic_DNA"/>
</dbReference>
<evidence type="ECO:0000313" key="5">
    <source>
        <dbReference type="EMBL" id="CAF0880259.1"/>
    </source>
</evidence>
<evidence type="ECO:0000313" key="4">
    <source>
        <dbReference type="EMBL" id="CAF0719485.1"/>
    </source>
</evidence>
<gene>
    <name evidence="4" type="ORF">BJG266_LOCUS102</name>
    <name evidence="7" type="ORF">BJG266_LOCUS42941</name>
    <name evidence="8" type="ORF">QVE165_LOCUS59843</name>
    <name evidence="5" type="ORF">QVE165_LOCUS8375</name>
    <name evidence="6" type="ORF">QVE165_LOCUS8956</name>
</gene>
<keyword evidence="2" id="KW-0012">Acyltransferase</keyword>
<dbReference type="EMBL" id="CAJNOM010000037">
    <property type="protein sequence ID" value="CAF0880259.1"/>
    <property type="molecule type" value="Genomic_DNA"/>
</dbReference>
<evidence type="ECO:0000256" key="2">
    <source>
        <dbReference type="ARBA" id="ARBA00023315"/>
    </source>
</evidence>
<dbReference type="OrthoDB" id="10025747at2759"/>
<dbReference type="Pfam" id="PF00583">
    <property type="entry name" value="Acetyltransf_1"/>
    <property type="match status" value="1"/>
</dbReference>
<keyword evidence="1" id="KW-0808">Transferase</keyword>
<feature type="domain" description="N-acetyltransferase" evidence="3">
    <location>
        <begin position="11"/>
        <end position="167"/>
    </location>
</feature>
<proteinExistence type="predicted"/>
<evidence type="ECO:0000313" key="8">
    <source>
        <dbReference type="EMBL" id="CAF1643232.1"/>
    </source>
</evidence>
<dbReference type="InterPro" id="IPR016181">
    <property type="entry name" value="Acyl_CoA_acyltransferase"/>
</dbReference>
<dbReference type="InterPro" id="IPR050680">
    <property type="entry name" value="YpeA/RimI_acetyltransf"/>
</dbReference>
<dbReference type="Gene3D" id="3.40.630.30">
    <property type="match status" value="1"/>
</dbReference>
<reference evidence="6" key="1">
    <citation type="submission" date="2021-02" db="EMBL/GenBank/DDBJ databases">
        <authorList>
            <person name="Nowell W R."/>
        </authorList>
    </citation>
    <scope>NUCLEOTIDE SEQUENCE</scope>
</reference>